<comment type="similarity">
    <text evidence="3">Belongs to the neurexin family.</text>
</comment>
<dbReference type="PROSITE" id="PS00964">
    <property type="entry name" value="SYNDECAN"/>
    <property type="match status" value="1"/>
</dbReference>
<evidence type="ECO:0000256" key="2">
    <source>
        <dbReference type="ARBA" id="ARBA00005343"/>
    </source>
</evidence>
<feature type="compositionally biased region" description="Polar residues" evidence="13">
    <location>
        <begin position="104"/>
        <end position="115"/>
    </location>
</feature>
<feature type="compositionally biased region" description="Basic and acidic residues" evidence="13">
    <location>
        <begin position="116"/>
        <end position="127"/>
    </location>
</feature>
<dbReference type="PANTHER" id="PTHR10915:SF3">
    <property type="entry name" value="SYNDECAN-4"/>
    <property type="match status" value="1"/>
</dbReference>
<name>A0ABR0YGG3_HUSHU</name>
<keyword evidence="8 14" id="KW-0472">Membrane</keyword>
<feature type="domain" description="Neurexin/syndecan/glycophorin C" evidence="16">
    <location>
        <begin position="193"/>
        <end position="211"/>
    </location>
</feature>
<dbReference type="Proteomes" id="UP001369086">
    <property type="component" value="Unassembled WGS sequence"/>
</dbReference>
<feature type="compositionally biased region" description="Acidic residues" evidence="13">
    <location>
        <begin position="82"/>
        <end position="93"/>
    </location>
</feature>
<reference evidence="17 18" key="1">
    <citation type="submission" date="2021-05" db="EMBL/GenBank/DDBJ databases">
        <authorList>
            <person name="Zahm M."/>
            <person name="Klopp C."/>
            <person name="Cabau C."/>
            <person name="Kuhl H."/>
            <person name="Suciu R."/>
            <person name="Ciorpac M."/>
            <person name="Holostenco D."/>
            <person name="Gessner J."/>
            <person name="Wuertz S."/>
            <person name="Hohne C."/>
            <person name="Stock M."/>
            <person name="Gislard M."/>
            <person name="Lluch J."/>
            <person name="Milhes M."/>
            <person name="Lampietro C."/>
            <person name="Lopez Roques C."/>
            <person name="Donnadieu C."/>
            <person name="Du K."/>
            <person name="Schartl M."/>
            <person name="Guiguen Y."/>
        </authorList>
    </citation>
    <scope>NUCLEOTIDE SEQUENCE [LARGE SCALE GENOMIC DNA]</scope>
    <source>
        <strain evidence="17">Hh-F2</strain>
        <tissue evidence="17">Blood</tissue>
    </source>
</reference>
<evidence type="ECO:0000256" key="1">
    <source>
        <dbReference type="ARBA" id="ARBA00004479"/>
    </source>
</evidence>
<keyword evidence="9 12" id="KW-0325">Glycoprotein</keyword>
<comment type="function">
    <text evidence="11">Cell surface proteoglycan which regulates exosome biogenesis in concert with SDCBP and PDCD6IP.</text>
</comment>
<comment type="similarity">
    <text evidence="2 12">Belongs to the syndecan proteoglycan family.</text>
</comment>
<keyword evidence="10 12" id="KW-0357">Heparan sulfate</keyword>
<comment type="caution">
    <text evidence="17">The sequence shown here is derived from an EMBL/GenBank/DDBJ whole genome shotgun (WGS) entry which is preliminary data.</text>
</comment>
<evidence type="ECO:0000256" key="3">
    <source>
        <dbReference type="ARBA" id="ARBA00010241"/>
    </source>
</evidence>
<feature type="signal peptide" evidence="15">
    <location>
        <begin position="1"/>
        <end position="20"/>
    </location>
</feature>
<evidence type="ECO:0000256" key="10">
    <source>
        <dbReference type="ARBA" id="ARBA00023207"/>
    </source>
</evidence>
<evidence type="ECO:0000256" key="11">
    <source>
        <dbReference type="ARBA" id="ARBA00045953"/>
    </source>
</evidence>
<dbReference type="SMART" id="SM00294">
    <property type="entry name" value="4.1m"/>
    <property type="match status" value="1"/>
</dbReference>
<evidence type="ECO:0000256" key="12">
    <source>
        <dbReference type="RuleBase" id="RU000649"/>
    </source>
</evidence>
<evidence type="ECO:0000256" key="6">
    <source>
        <dbReference type="ARBA" id="ARBA00022974"/>
    </source>
</evidence>
<feature type="transmembrane region" description="Helical" evidence="14">
    <location>
        <begin position="170"/>
        <end position="194"/>
    </location>
</feature>
<feature type="region of interest" description="Disordered" evidence="13">
    <location>
        <begin position="22"/>
        <end position="127"/>
    </location>
</feature>
<keyword evidence="6 12" id="KW-0654">Proteoglycan</keyword>
<evidence type="ECO:0000256" key="8">
    <source>
        <dbReference type="ARBA" id="ARBA00023136"/>
    </source>
</evidence>
<dbReference type="EMBL" id="JAHFZB010000030">
    <property type="protein sequence ID" value="KAK6471653.1"/>
    <property type="molecule type" value="Genomic_DNA"/>
</dbReference>
<gene>
    <name evidence="17" type="ORF">HHUSO_G28574</name>
</gene>
<evidence type="ECO:0000256" key="15">
    <source>
        <dbReference type="SAM" id="SignalP"/>
    </source>
</evidence>
<evidence type="ECO:0000313" key="17">
    <source>
        <dbReference type="EMBL" id="KAK6471653.1"/>
    </source>
</evidence>
<evidence type="ECO:0000256" key="7">
    <source>
        <dbReference type="ARBA" id="ARBA00022989"/>
    </source>
</evidence>
<dbReference type="Pfam" id="PF01034">
    <property type="entry name" value="Syndecan"/>
    <property type="match status" value="1"/>
</dbReference>
<keyword evidence="7 14" id="KW-1133">Transmembrane helix</keyword>
<accession>A0ABR0YGG3</accession>
<feature type="chain" id="PRO_5045082541" description="Syndecan" evidence="15">
    <location>
        <begin position="21"/>
        <end position="222"/>
    </location>
</feature>
<dbReference type="PANTHER" id="PTHR10915">
    <property type="entry name" value="SYNDECAN"/>
    <property type="match status" value="1"/>
</dbReference>
<evidence type="ECO:0000259" key="16">
    <source>
        <dbReference type="SMART" id="SM00294"/>
    </source>
</evidence>
<evidence type="ECO:0000256" key="4">
    <source>
        <dbReference type="ARBA" id="ARBA00022692"/>
    </source>
</evidence>
<dbReference type="InterPro" id="IPR003585">
    <property type="entry name" value="Neurexin-like"/>
</dbReference>
<protein>
    <recommendedName>
        <fullName evidence="12">Syndecan</fullName>
    </recommendedName>
</protein>
<evidence type="ECO:0000256" key="5">
    <source>
        <dbReference type="ARBA" id="ARBA00022729"/>
    </source>
</evidence>
<evidence type="ECO:0000256" key="13">
    <source>
        <dbReference type="SAM" id="MobiDB-lite"/>
    </source>
</evidence>
<evidence type="ECO:0000313" key="18">
    <source>
        <dbReference type="Proteomes" id="UP001369086"/>
    </source>
</evidence>
<dbReference type="InterPro" id="IPR001050">
    <property type="entry name" value="Syndecan"/>
</dbReference>
<comment type="subcellular location">
    <subcellularLocation>
        <location evidence="1 12">Membrane</location>
        <topology evidence="1 12">Single-pass type I membrane protein</topology>
    </subcellularLocation>
</comment>
<keyword evidence="18" id="KW-1185">Reference proteome</keyword>
<organism evidence="17 18">
    <name type="scientific">Huso huso</name>
    <name type="common">Beluga</name>
    <name type="synonym">Acipenser huso</name>
    <dbReference type="NCBI Taxonomy" id="61971"/>
    <lineage>
        <taxon>Eukaryota</taxon>
        <taxon>Metazoa</taxon>
        <taxon>Chordata</taxon>
        <taxon>Craniata</taxon>
        <taxon>Vertebrata</taxon>
        <taxon>Euteleostomi</taxon>
        <taxon>Actinopterygii</taxon>
        <taxon>Chondrostei</taxon>
        <taxon>Acipenseriformes</taxon>
        <taxon>Acipenseridae</taxon>
        <taxon>Huso</taxon>
    </lineage>
</organism>
<dbReference type="InterPro" id="IPR027789">
    <property type="entry name" value="Syndecan/Neurexin_dom"/>
</dbReference>
<evidence type="ECO:0000256" key="9">
    <source>
        <dbReference type="ARBA" id="ARBA00023180"/>
    </source>
</evidence>
<keyword evidence="4 12" id="KW-0812">Transmembrane</keyword>
<proteinExistence type="inferred from homology"/>
<sequence>MQKLCALLVLFFLASVYTESQVRETETWVPSDQKSDEDVEVSSGDFPNSSDFGFMNKDELDTYDDEDDEDDEDYEVSGSGDKDDDEEEEEEVVIENPKDYNDVVSKSQPDLNSNRIPEDERTVSKNEVDEKELVSQNEVGVRSKAPSDDVDTNVLMASTSNESMFERTEVLAALIAGGAVGLVFAVLLVLLLIYRMKKKDEGSYELAKKPIYTKAPTAEIYA</sequence>
<dbReference type="InterPro" id="IPR030479">
    <property type="entry name" value="Syndecan_CS"/>
</dbReference>
<keyword evidence="5 15" id="KW-0732">Signal</keyword>
<evidence type="ECO:0000256" key="14">
    <source>
        <dbReference type="SAM" id="Phobius"/>
    </source>
</evidence>
<feature type="compositionally biased region" description="Acidic residues" evidence="13">
    <location>
        <begin position="61"/>
        <end position="75"/>
    </location>
</feature>